<evidence type="ECO:0000256" key="1">
    <source>
        <dbReference type="ARBA" id="ARBA00022553"/>
    </source>
</evidence>
<keyword evidence="1 5" id="KW-0597">Phosphoprotein</keyword>
<dbReference type="EMBL" id="BAAABM010000045">
    <property type="protein sequence ID" value="GAA0354004.1"/>
    <property type="molecule type" value="Genomic_DNA"/>
</dbReference>
<dbReference type="InterPro" id="IPR001789">
    <property type="entry name" value="Sig_transdc_resp-reg_receiver"/>
</dbReference>
<dbReference type="InterPro" id="IPR016032">
    <property type="entry name" value="Sig_transdc_resp-reg_C-effctor"/>
</dbReference>
<sequence>MTERSEGIREHSTLVTGPTKSMTAPVRVLVADDQALLRGSFRVLVDTAPDLLTLGEAGTGTEAVELAVRERPDVVLMDVRMPEMDGIEATRRICGPDGPPGVRVLILTTFDLDEYVHAALRAGASGFLLKNTPPADLLAGIRVIASGEALLAPAVTRRLIAEFARRPAPARQPARELEGLTGREREVLTLIARGLANGEIAAHLHLSPATVKTHVGNLLAKLAARDRAQLVMVAYETGLVTPAPRGGSPTGHPRDR</sequence>
<dbReference type="PROSITE" id="PS50043">
    <property type="entry name" value="HTH_LUXR_2"/>
    <property type="match status" value="1"/>
</dbReference>
<evidence type="ECO:0000256" key="4">
    <source>
        <dbReference type="ARBA" id="ARBA00023163"/>
    </source>
</evidence>
<feature type="domain" description="Response regulatory" evidence="7">
    <location>
        <begin position="27"/>
        <end position="145"/>
    </location>
</feature>
<dbReference type="CDD" id="cd06170">
    <property type="entry name" value="LuxR_C_like"/>
    <property type="match status" value="1"/>
</dbReference>
<dbReference type="InterPro" id="IPR039420">
    <property type="entry name" value="WalR-like"/>
</dbReference>
<keyword evidence="3" id="KW-0238">DNA-binding</keyword>
<protein>
    <submittedName>
        <fullName evidence="8">Response regulator transcription factor</fullName>
    </submittedName>
</protein>
<dbReference type="InterPro" id="IPR058245">
    <property type="entry name" value="NreC/VraR/RcsB-like_REC"/>
</dbReference>
<keyword evidence="9" id="KW-1185">Reference proteome</keyword>
<organism evidence="8 9">
    <name type="scientific">Actinoallomurus spadix</name>
    <dbReference type="NCBI Taxonomy" id="79912"/>
    <lineage>
        <taxon>Bacteria</taxon>
        <taxon>Bacillati</taxon>
        <taxon>Actinomycetota</taxon>
        <taxon>Actinomycetes</taxon>
        <taxon>Streptosporangiales</taxon>
        <taxon>Thermomonosporaceae</taxon>
        <taxon>Actinoallomurus</taxon>
    </lineage>
</organism>
<dbReference type="PROSITE" id="PS00622">
    <property type="entry name" value="HTH_LUXR_1"/>
    <property type="match status" value="1"/>
</dbReference>
<feature type="modified residue" description="4-aspartylphosphate" evidence="5">
    <location>
        <position position="78"/>
    </location>
</feature>
<evidence type="ECO:0000256" key="2">
    <source>
        <dbReference type="ARBA" id="ARBA00023015"/>
    </source>
</evidence>
<keyword evidence="2" id="KW-0805">Transcription regulation</keyword>
<evidence type="ECO:0000256" key="5">
    <source>
        <dbReference type="PROSITE-ProRule" id="PRU00169"/>
    </source>
</evidence>
<dbReference type="SMART" id="SM00421">
    <property type="entry name" value="HTH_LUXR"/>
    <property type="match status" value="1"/>
</dbReference>
<dbReference type="PRINTS" id="PR00038">
    <property type="entry name" value="HTHLUXR"/>
</dbReference>
<dbReference type="SUPFAM" id="SSF46894">
    <property type="entry name" value="C-terminal effector domain of the bipartite response regulators"/>
    <property type="match status" value="1"/>
</dbReference>
<dbReference type="CDD" id="cd17535">
    <property type="entry name" value="REC_NarL-like"/>
    <property type="match status" value="1"/>
</dbReference>
<dbReference type="InterPro" id="IPR011006">
    <property type="entry name" value="CheY-like_superfamily"/>
</dbReference>
<comment type="caution">
    <text evidence="8">The sequence shown here is derived from an EMBL/GenBank/DDBJ whole genome shotgun (WGS) entry which is preliminary data.</text>
</comment>
<dbReference type="SMART" id="SM00448">
    <property type="entry name" value="REC"/>
    <property type="match status" value="1"/>
</dbReference>
<dbReference type="PANTHER" id="PTHR43214">
    <property type="entry name" value="TWO-COMPONENT RESPONSE REGULATOR"/>
    <property type="match status" value="1"/>
</dbReference>
<accession>A0ABN0X3E4</accession>
<dbReference type="Proteomes" id="UP001501822">
    <property type="component" value="Unassembled WGS sequence"/>
</dbReference>
<name>A0ABN0X3E4_9ACTN</name>
<gene>
    <name evidence="8" type="ORF">GCM10010151_49480</name>
</gene>
<dbReference type="SUPFAM" id="SSF52172">
    <property type="entry name" value="CheY-like"/>
    <property type="match status" value="1"/>
</dbReference>
<keyword evidence="4" id="KW-0804">Transcription</keyword>
<evidence type="ECO:0000256" key="3">
    <source>
        <dbReference type="ARBA" id="ARBA00023125"/>
    </source>
</evidence>
<feature type="domain" description="HTH luxR-type" evidence="6">
    <location>
        <begin position="173"/>
        <end position="238"/>
    </location>
</feature>
<dbReference type="Gene3D" id="3.40.50.2300">
    <property type="match status" value="1"/>
</dbReference>
<dbReference type="InterPro" id="IPR000792">
    <property type="entry name" value="Tscrpt_reg_LuxR_C"/>
</dbReference>
<evidence type="ECO:0000313" key="9">
    <source>
        <dbReference type="Proteomes" id="UP001501822"/>
    </source>
</evidence>
<evidence type="ECO:0000259" key="7">
    <source>
        <dbReference type="PROSITE" id="PS50110"/>
    </source>
</evidence>
<evidence type="ECO:0000313" key="8">
    <source>
        <dbReference type="EMBL" id="GAA0354004.1"/>
    </source>
</evidence>
<dbReference type="Pfam" id="PF00072">
    <property type="entry name" value="Response_reg"/>
    <property type="match status" value="1"/>
</dbReference>
<dbReference type="PANTHER" id="PTHR43214:SF24">
    <property type="entry name" value="TRANSCRIPTIONAL REGULATORY PROTEIN NARL-RELATED"/>
    <property type="match status" value="1"/>
</dbReference>
<reference evidence="8 9" key="1">
    <citation type="journal article" date="2019" name="Int. J. Syst. Evol. Microbiol.">
        <title>The Global Catalogue of Microorganisms (GCM) 10K type strain sequencing project: providing services to taxonomists for standard genome sequencing and annotation.</title>
        <authorList>
            <consortium name="The Broad Institute Genomics Platform"/>
            <consortium name="The Broad Institute Genome Sequencing Center for Infectious Disease"/>
            <person name="Wu L."/>
            <person name="Ma J."/>
        </authorList>
    </citation>
    <scope>NUCLEOTIDE SEQUENCE [LARGE SCALE GENOMIC DNA]</scope>
    <source>
        <strain evidence="8 9">JCM 3146</strain>
    </source>
</reference>
<proteinExistence type="predicted"/>
<evidence type="ECO:0000259" key="6">
    <source>
        <dbReference type="PROSITE" id="PS50043"/>
    </source>
</evidence>
<dbReference type="PROSITE" id="PS50110">
    <property type="entry name" value="RESPONSE_REGULATORY"/>
    <property type="match status" value="1"/>
</dbReference>
<dbReference type="Pfam" id="PF00196">
    <property type="entry name" value="GerE"/>
    <property type="match status" value="1"/>
</dbReference>